<name>A0A1H7MKJ4_OLID1</name>
<dbReference type="EMBL" id="FOAF01000001">
    <property type="protein sequence ID" value="SEL11408.1"/>
    <property type="molecule type" value="Genomic_DNA"/>
</dbReference>
<dbReference type="AlphaFoldDB" id="A0A1H7MKJ4"/>
<accession>A0A1H7MKJ4</accession>
<dbReference type="STRING" id="407022.SAMN05661044_02035"/>
<gene>
    <name evidence="1" type="ORF">SAMN05661044_02035</name>
</gene>
<evidence type="ECO:0000313" key="2">
    <source>
        <dbReference type="Proteomes" id="UP000199421"/>
    </source>
</evidence>
<dbReference type="RefSeq" id="WP_093323032.1">
    <property type="nucleotide sequence ID" value="NZ_FOAF01000001.1"/>
</dbReference>
<evidence type="ECO:0000313" key="1">
    <source>
        <dbReference type="EMBL" id="SEL11408.1"/>
    </source>
</evidence>
<organism evidence="1 2">
    <name type="scientific">Olivibacter domesticus</name>
    <name type="common">Pseudosphingobacterium domesticum</name>
    <dbReference type="NCBI Taxonomy" id="407022"/>
    <lineage>
        <taxon>Bacteria</taxon>
        <taxon>Pseudomonadati</taxon>
        <taxon>Bacteroidota</taxon>
        <taxon>Sphingobacteriia</taxon>
        <taxon>Sphingobacteriales</taxon>
        <taxon>Sphingobacteriaceae</taxon>
        <taxon>Olivibacter</taxon>
    </lineage>
</organism>
<sequence length="593" mass="65575">MSANQSNLGNPQYGYDLVVATTQESINATMKEYLYNTVFTPVKMYWNQDNDGNPVPVSYDDLMQQTNGTDPLTVHSWNSSDPMTPEIQNINNSNFYFAFEAAIGIPSEMDPSQIPDIVTLQVNSNSVVFSLLCAQFTVVTCNFGRHGLLSLLNVSQPENAPWMFTSTVALKDIFDNENLPPDVQKELNNLGPNAFSVQQLLFDLDNAALESVPVISGIEPGTPAYNALSQVFTGAYFEAMKKTAQPVLNYSILPNNPNDYDPSTFTLTDLALEVSPYVDPTTKKQDVPDLNTLNYLGAINDNSLPASVQFSWNWIDQSEEADFNGVVSIRSDNFIEWIRSQFSLSLNSITFKPNCKCWDENWIELYYQISFDPDASPQSYSVINPRTTDSGGFTQVLNFNYSQYSGQDGGSPWYGVWGNLSCTYTSASTIAIKGNQIKVNTSVNAFVHVNVEGGVTEGNFASYASEVIYTLSVNQYGNLVANVSPPNVTDNSENPDISGWSKFTSLGTVNDVIDAERSYLQGILTDFMDGFDNSISGVANSPQKFVFPGGNTFTFKDVVFSDYQDLVSHITYVQPTGEYAQKLAQFNKIVIEE</sequence>
<dbReference type="Proteomes" id="UP000199421">
    <property type="component" value="Unassembled WGS sequence"/>
</dbReference>
<protein>
    <submittedName>
        <fullName evidence="1">Uncharacterized protein</fullName>
    </submittedName>
</protein>
<dbReference type="OrthoDB" id="612827at2"/>
<proteinExistence type="predicted"/>
<reference evidence="2" key="1">
    <citation type="submission" date="2016-10" db="EMBL/GenBank/DDBJ databases">
        <authorList>
            <person name="Varghese N."/>
            <person name="Submissions S."/>
        </authorList>
    </citation>
    <scope>NUCLEOTIDE SEQUENCE [LARGE SCALE GENOMIC DNA]</scope>
    <source>
        <strain evidence="2">DSM 18733</strain>
    </source>
</reference>
<keyword evidence="2" id="KW-1185">Reference proteome</keyword>